<evidence type="ECO:0000256" key="2">
    <source>
        <dbReference type="RuleBase" id="RU003476"/>
    </source>
</evidence>
<dbReference type="InterPro" id="IPR015797">
    <property type="entry name" value="NUDIX_hydrolase-like_dom_sf"/>
</dbReference>
<dbReference type="InterPro" id="IPR020476">
    <property type="entry name" value="Nudix_hydrolase"/>
</dbReference>
<keyword evidence="1 2" id="KW-0378">Hydrolase</keyword>
<dbReference type="Pfam" id="PF00293">
    <property type="entry name" value="NUDIX"/>
    <property type="match status" value="1"/>
</dbReference>
<dbReference type="EMBL" id="LCDO01000006">
    <property type="protein sequence ID" value="KKS56738.1"/>
    <property type="molecule type" value="Genomic_DNA"/>
</dbReference>
<reference evidence="4 5" key="1">
    <citation type="journal article" date="2015" name="Nature">
        <title>rRNA introns, odd ribosomes, and small enigmatic genomes across a large radiation of phyla.</title>
        <authorList>
            <person name="Brown C.T."/>
            <person name="Hug L.A."/>
            <person name="Thomas B.C."/>
            <person name="Sharon I."/>
            <person name="Castelle C.J."/>
            <person name="Singh A."/>
            <person name="Wilkins M.J."/>
            <person name="Williams K.H."/>
            <person name="Banfield J.F."/>
        </authorList>
    </citation>
    <scope>NUCLEOTIDE SEQUENCE [LARGE SCALE GENOMIC DNA]</scope>
</reference>
<dbReference type="Gene3D" id="3.90.79.10">
    <property type="entry name" value="Nucleoside Triphosphate Pyrophosphohydrolase"/>
    <property type="match status" value="1"/>
</dbReference>
<dbReference type="GO" id="GO:0016787">
    <property type="term" value="F:hydrolase activity"/>
    <property type="evidence" value="ECO:0007669"/>
    <property type="project" value="UniProtKB-KW"/>
</dbReference>
<comment type="caution">
    <text evidence="4">The sequence shown here is derived from an EMBL/GenBank/DDBJ whole genome shotgun (WGS) entry which is preliminary data.</text>
</comment>
<protein>
    <recommendedName>
        <fullName evidence="3">Nudix hydrolase domain-containing protein</fullName>
    </recommendedName>
</protein>
<evidence type="ECO:0000313" key="5">
    <source>
        <dbReference type="Proteomes" id="UP000034837"/>
    </source>
</evidence>
<dbReference type="AlphaFoldDB" id="A0A0G1D3Z9"/>
<dbReference type="SUPFAM" id="SSF55811">
    <property type="entry name" value="Nudix"/>
    <property type="match status" value="1"/>
</dbReference>
<name>A0A0G1D3Z9_9BACT</name>
<dbReference type="PROSITE" id="PS00893">
    <property type="entry name" value="NUDIX_BOX"/>
    <property type="match status" value="1"/>
</dbReference>
<evidence type="ECO:0000313" key="4">
    <source>
        <dbReference type="EMBL" id="KKS56738.1"/>
    </source>
</evidence>
<sequence>MKTRVIVSAVIEKDRDLLFGRKKINVGPYPNTWHLIGGGVDDGESLVDAIKREIKEEAGIEVEISRSLGFDEDYEPNKHGEITHYIFLVFLAKYVSGEIKADDDIEKLEWISKDKLAKIELNKPSIKLFKQMGYLA</sequence>
<dbReference type="PANTHER" id="PTHR43736:SF1">
    <property type="entry name" value="DIHYDRONEOPTERIN TRIPHOSPHATE DIPHOSPHATASE"/>
    <property type="match status" value="1"/>
</dbReference>
<dbReference type="Proteomes" id="UP000034837">
    <property type="component" value="Unassembled WGS sequence"/>
</dbReference>
<evidence type="ECO:0000256" key="1">
    <source>
        <dbReference type="ARBA" id="ARBA00022801"/>
    </source>
</evidence>
<organism evidence="4 5">
    <name type="scientific">Candidatus Magasanikbacteria bacterium GW2011_GWA2_42_32</name>
    <dbReference type="NCBI Taxonomy" id="1619039"/>
    <lineage>
        <taxon>Bacteria</taxon>
        <taxon>Candidatus Magasanikiibacteriota</taxon>
    </lineage>
</organism>
<dbReference type="PRINTS" id="PR00502">
    <property type="entry name" value="NUDIXFAMILY"/>
</dbReference>
<feature type="domain" description="Nudix hydrolase" evidence="3">
    <location>
        <begin position="1"/>
        <end position="134"/>
    </location>
</feature>
<dbReference type="InterPro" id="IPR020084">
    <property type="entry name" value="NUDIX_hydrolase_CS"/>
</dbReference>
<dbReference type="InterPro" id="IPR000086">
    <property type="entry name" value="NUDIX_hydrolase_dom"/>
</dbReference>
<dbReference type="PANTHER" id="PTHR43736">
    <property type="entry name" value="ADP-RIBOSE PYROPHOSPHATASE"/>
    <property type="match status" value="1"/>
</dbReference>
<dbReference type="PROSITE" id="PS51462">
    <property type="entry name" value="NUDIX"/>
    <property type="match status" value="1"/>
</dbReference>
<comment type="similarity">
    <text evidence="2">Belongs to the Nudix hydrolase family.</text>
</comment>
<gene>
    <name evidence="4" type="ORF">UV20_C0006G0021</name>
</gene>
<evidence type="ECO:0000259" key="3">
    <source>
        <dbReference type="PROSITE" id="PS51462"/>
    </source>
</evidence>
<accession>A0A0G1D3Z9</accession>
<proteinExistence type="inferred from homology"/>